<dbReference type="Proteomes" id="UP000009168">
    <property type="component" value="Unassembled WGS sequence"/>
</dbReference>
<evidence type="ECO:0000313" key="2">
    <source>
        <dbReference type="EMBL" id="EWS74267.1"/>
    </source>
</evidence>
<evidence type="ECO:0000313" key="3">
    <source>
        <dbReference type="Proteomes" id="UP000009168"/>
    </source>
</evidence>
<gene>
    <name evidence="2" type="ORF">TTHERM_000192139</name>
</gene>
<dbReference type="RefSeq" id="XP_012653240.1">
    <property type="nucleotide sequence ID" value="XM_012797786.1"/>
</dbReference>
<dbReference type="AlphaFoldDB" id="W7XA89"/>
<feature type="coiled-coil region" evidence="1">
    <location>
        <begin position="106"/>
        <end position="133"/>
    </location>
</feature>
<evidence type="ECO:0000256" key="1">
    <source>
        <dbReference type="SAM" id="Coils"/>
    </source>
</evidence>
<organism evidence="2 3">
    <name type="scientific">Tetrahymena thermophila (strain SB210)</name>
    <dbReference type="NCBI Taxonomy" id="312017"/>
    <lineage>
        <taxon>Eukaryota</taxon>
        <taxon>Sar</taxon>
        <taxon>Alveolata</taxon>
        <taxon>Ciliophora</taxon>
        <taxon>Intramacronucleata</taxon>
        <taxon>Oligohymenophorea</taxon>
        <taxon>Hymenostomatida</taxon>
        <taxon>Tetrahymenina</taxon>
        <taxon>Tetrahymenidae</taxon>
        <taxon>Tetrahymena</taxon>
    </lineage>
</organism>
<protein>
    <submittedName>
        <fullName evidence="2">Uncharacterized protein</fullName>
    </submittedName>
</protein>
<keyword evidence="1" id="KW-0175">Coiled coil</keyword>
<keyword evidence="3" id="KW-1185">Reference proteome</keyword>
<dbReference type="EMBL" id="GG662693">
    <property type="protein sequence ID" value="EWS74267.1"/>
    <property type="molecule type" value="Genomic_DNA"/>
</dbReference>
<dbReference type="GeneID" id="24437744"/>
<accession>W7XA89</accession>
<reference evidence="3" key="1">
    <citation type="journal article" date="2006" name="PLoS Biol.">
        <title>Macronuclear genome sequence of the ciliate Tetrahymena thermophila, a model eukaryote.</title>
        <authorList>
            <person name="Eisen J.A."/>
            <person name="Coyne R.S."/>
            <person name="Wu M."/>
            <person name="Wu D."/>
            <person name="Thiagarajan M."/>
            <person name="Wortman J.R."/>
            <person name="Badger J.H."/>
            <person name="Ren Q."/>
            <person name="Amedeo P."/>
            <person name="Jones K.M."/>
            <person name="Tallon L.J."/>
            <person name="Delcher A.L."/>
            <person name="Salzberg S.L."/>
            <person name="Silva J.C."/>
            <person name="Haas B.J."/>
            <person name="Majoros W.H."/>
            <person name="Farzad M."/>
            <person name="Carlton J.M."/>
            <person name="Smith R.K. Jr."/>
            <person name="Garg J."/>
            <person name="Pearlman R.E."/>
            <person name="Karrer K.M."/>
            <person name="Sun L."/>
            <person name="Manning G."/>
            <person name="Elde N.C."/>
            <person name="Turkewitz A.P."/>
            <person name="Asai D.J."/>
            <person name="Wilkes D.E."/>
            <person name="Wang Y."/>
            <person name="Cai H."/>
            <person name="Collins K."/>
            <person name="Stewart B.A."/>
            <person name="Lee S.R."/>
            <person name="Wilamowska K."/>
            <person name="Weinberg Z."/>
            <person name="Ruzzo W.L."/>
            <person name="Wloga D."/>
            <person name="Gaertig J."/>
            <person name="Frankel J."/>
            <person name="Tsao C.-C."/>
            <person name="Gorovsky M.A."/>
            <person name="Keeling P.J."/>
            <person name="Waller R.F."/>
            <person name="Patron N.J."/>
            <person name="Cherry J.M."/>
            <person name="Stover N.A."/>
            <person name="Krieger C.J."/>
            <person name="del Toro C."/>
            <person name="Ryder H.F."/>
            <person name="Williamson S.C."/>
            <person name="Barbeau R.A."/>
            <person name="Hamilton E.P."/>
            <person name="Orias E."/>
        </authorList>
    </citation>
    <scope>NUCLEOTIDE SEQUENCE [LARGE SCALE GENOMIC DNA]</scope>
    <source>
        <strain evidence="3">SB210</strain>
    </source>
</reference>
<sequence length="176" mass="21359">MRFRLIKYFNNLKNQNFIRVNFAHHQGIISENERLLKTFEGYSMLLVEKQHSIAQKDQIITLKDQFIEQIVAENKRNLAQNLQNLAEYYKILAENKQIFVEKDQYIQQIVVEKDKMQEELQQLSNLIAQQKSQMMLKIMIRITKQLFFWKLSIKIQKLKIRGIKTRFRTNKKNYNY</sequence>
<proteinExistence type="predicted"/>
<name>W7XA89_TETTS</name>
<dbReference type="InParanoid" id="W7XA89"/>
<dbReference type="KEGG" id="tet:TTHERM_000192139"/>